<proteinExistence type="inferred from homology"/>
<organism evidence="4 5">
    <name type="scientific">Pyrobaculum calidifontis (strain DSM 21063 / JCM 11548 / VA1)</name>
    <dbReference type="NCBI Taxonomy" id="410359"/>
    <lineage>
        <taxon>Archaea</taxon>
        <taxon>Thermoproteota</taxon>
        <taxon>Thermoprotei</taxon>
        <taxon>Thermoproteales</taxon>
        <taxon>Thermoproteaceae</taxon>
        <taxon>Pyrobaculum</taxon>
    </lineage>
</organism>
<dbReference type="EC" id="3.1.4.58" evidence="2"/>
<keyword evidence="5" id="KW-1185">Reference proteome</keyword>
<evidence type="ECO:0000313" key="5">
    <source>
        <dbReference type="Proteomes" id="UP000001431"/>
    </source>
</evidence>
<dbReference type="eggNOG" id="arCOG01736">
    <property type="taxonomic scope" value="Archaea"/>
</dbReference>
<dbReference type="NCBIfam" id="TIGR02258">
    <property type="entry name" value="2_5_ligase"/>
    <property type="match status" value="1"/>
</dbReference>
<dbReference type="InterPro" id="IPR004175">
    <property type="entry name" value="RNA_CPDase"/>
</dbReference>
<dbReference type="GO" id="GO:0008664">
    <property type="term" value="F:RNA 2',3'-cyclic 3'-phosphodiesterase activity"/>
    <property type="evidence" value="ECO:0007669"/>
    <property type="project" value="UniProtKB-EC"/>
</dbReference>
<feature type="short sequence motif" description="HXTX 2" evidence="2">
    <location>
        <begin position="128"/>
        <end position="131"/>
    </location>
</feature>
<name>A3MWY6_PYRCJ</name>
<dbReference type="EMBL" id="CP000561">
    <property type="protein sequence ID" value="ABO09153.1"/>
    <property type="molecule type" value="Genomic_DNA"/>
</dbReference>
<dbReference type="InterPro" id="IPR014051">
    <property type="entry name" value="Phosphoesterase_HXTX"/>
</dbReference>
<feature type="domain" description="Phosphoesterase HXTX" evidence="3">
    <location>
        <begin position="13"/>
        <end position="92"/>
    </location>
</feature>
<dbReference type="PANTHER" id="PTHR35561:SF1">
    <property type="entry name" value="RNA 2',3'-CYCLIC PHOSPHODIESTERASE"/>
    <property type="match status" value="1"/>
</dbReference>
<sequence>MSVRSFVAIDIENPDVVKKIEEFQREVAKLGLDIKFVEKENLHITLRFLGEIPQSRVNDVVRALSSLRFTRFSMRLSGVGVFPDLSRPRVLWIGVSQGAEELSRVAAAVRAAVDKYAEHVEERDFTPHLTVGRLKSSRNVERLRDLVARYNGVEFGVVEVTSIKLKKSVLTPRGPIYSDLFTLNLT</sequence>
<evidence type="ECO:0000256" key="2">
    <source>
        <dbReference type="HAMAP-Rule" id="MF_01940"/>
    </source>
</evidence>
<accession>A3MWY6</accession>
<dbReference type="HOGENOM" id="CLU_081251_3_2_2"/>
<keyword evidence="4" id="KW-0436">Ligase</keyword>
<evidence type="ECO:0000313" key="4">
    <source>
        <dbReference type="EMBL" id="ABO09153.1"/>
    </source>
</evidence>
<dbReference type="InterPro" id="IPR009097">
    <property type="entry name" value="Cyclic_Pdiesterase"/>
</dbReference>
<protein>
    <recommendedName>
        <fullName evidence="2">RNA 2',3'-cyclic phosphodiesterase</fullName>
        <shortName evidence="2">RNA 2',3'-CPDase</shortName>
        <ecNumber evidence="2">3.1.4.58</ecNumber>
    </recommendedName>
</protein>
<gene>
    <name evidence="4" type="ordered locus">Pcal_1736</name>
</gene>
<dbReference type="KEGG" id="pcl:Pcal_1736"/>
<feature type="active site" description="Proton acceptor" evidence="2">
    <location>
        <position position="128"/>
    </location>
</feature>
<dbReference type="GO" id="GO:0016874">
    <property type="term" value="F:ligase activity"/>
    <property type="evidence" value="ECO:0007669"/>
    <property type="project" value="UniProtKB-KW"/>
</dbReference>
<dbReference type="Pfam" id="PF02834">
    <property type="entry name" value="LigT_PEase"/>
    <property type="match status" value="2"/>
</dbReference>
<reference evidence="4" key="1">
    <citation type="submission" date="2007-02" db="EMBL/GenBank/DDBJ databases">
        <title>Complete sequence of Pyrobaculum calidifontis JCM 11548.</title>
        <authorList>
            <consortium name="US DOE Joint Genome Institute"/>
            <person name="Copeland A."/>
            <person name="Lucas S."/>
            <person name="Lapidus A."/>
            <person name="Barry K."/>
            <person name="Glavina del Rio T."/>
            <person name="Dalin E."/>
            <person name="Tice H."/>
            <person name="Pitluck S."/>
            <person name="Chain P."/>
            <person name="Malfatti S."/>
            <person name="Shin M."/>
            <person name="Vergez L."/>
            <person name="Schmutz J."/>
            <person name="Larimer F."/>
            <person name="Land M."/>
            <person name="Hauser L."/>
            <person name="Kyrpides N."/>
            <person name="Mikhailova N."/>
            <person name="Cozen A.E."/>
            <person name="Fitz-Gibbon S.T."/>
            <person name="House C.H."/>
            <person name="Saltikov C."/>
            <person name="Lowe T.M."/>
            <person name="Richardson P."/>
        </authorList>
    </citation>
    <scope>NUCLEOTIDE SEQUENCE [LARGE SCALE GENOMIC DNA]</scope>
    <source>
        <strain evidence="4">JCM 11548</strain>
    </source>
</reference>
<dbReference type="Gene3D" id="3.90.1140.10">
    <property type="entry name" value="Cyclic phosphodiesterase"/>
    <property type="match status" value="1"/>
</dbReference>
<keyword evidence="1 2" id="KW-0378">Hydrolase</keyword>
<dbReference type="GO" id="GO:0004113">
    <property type="term" value="F:2',3'-cyclic-nucleotide 3'-phosphodiesterase activity"/>
    <property type="evidence" value="ECO:0007669"/>
    <property type="project" value="InterPro"/>
</dbReference>
<dbReference type="AlphaFoldDB" id="A3MWY6"/>
<feature type="short sequence motif" description="HXTX 1" evidence="2">
    <location>
        <begin position="43"/>
        <end position="46"/>
    </location>
</feature>
<dbReference type="RefSeq" id="WP_011850412.1">
    <property type="nucleotide sequence ID" value="NC_009073.1"/>
</dbReference>
<feature type="domain" description="Phosphoesterase HXTX" evidence="3">
    <location>
        <begin position="94"/>
        <end position="177"/>
    </location>
</feature>
<comment type="function">
    <text evidence="2">Hydrolyzes RNA 2',3'-cyclic phosphodiester to an RNA 2'-phosphomonoester.</text>
</comment>
<dbReference type="PANTHER" id="PTHR35561">
    <property type="entry name" value="RNA 2',3'-CYCLIC PHOSPHODIESTERASE"/>
    <property type="match status" value="1"/>
</dbReference>
<dbReference type="STRING" id="410359.Pcal_1736"/>
<evidence type="ECO:0000256" key="1">
    <source>
        <dbReference type="ARBA" id="ARBA00022801"/>
    </source>
</evidence>
<dbReference type="HAMAP" id="MF_01940">
    <property type="entry name" value="RNA_CPDase"/>
    <property type="match status" value="1"/>
</dbReference>
<comment type="similarity">
    <text evidence="2">Belongs to the 2H phosphoesterase superfamily. ThpR family.</text>
</comment>
<dbReference type="GeneID" id="4908679"/>
<feature type="active site" description="Proton donor" evidence="2">
    <location>
        <position position="43"/>
    </location>
</feature>
<evidence type="ECO:0000259" key="3">
    <source>
        <dbReference type="Pfam" id="PF02834"/>
    </source>
</evidence>
<dbReference type="Proteomes" id="UP000001431">
    <property type="component" value="Chromosome"/>
</dbReference>
<dbReference type="OrthoDB" id="44091at2157"/>
<dbReference type="SUPFAM" id="SSF55144">
    <property type="entry name" value="LigT-like"/>
    <property type="match status" value="1"/>
</dbReference>
<comment type="catalytic activity">
    <reaction evidence="2">
        <text>a 3'-end 2',3'-cyclophospho-ribonucleotide-RNA + H2O = a 3'-end 2'-phospho-ribonucleotide-RNA + H(+)</text>
        <dbReference type="Rhea" id="RHEA:11828"/>
        <dbReference type="Rhea" id="RHEA-COMP:10464"/>
        <dbReference type="Rhea" id="RHEA-COMP:17353"/>
        <dbReference type="ChEBI" id="CHEBI:15377"/>
        <dbReference type="ChEBI" id="CHEBI:15378"/>
        <dbReference type="ChEBI" id="CHEBI:83064"/>
        <dbReference type="ChEBI" id="CHEBI:173113"/>
        <dbReference type="EC" id="3.1.4.58"/>
    </reaction>
</comment>